<dbReference type="GO" id="GO:0016652">
    <property type="term" value="F:oxidoreductase activity, acting on NAD(P)H as acceptor"/>
    <property type="evidence" value="ECO:0007669"/>
    <property type="project" value="InterPro"/>
</dbReference>
<sequence>MPTPAITLNDGQTIPPIAFGTGTALYAKECTALVLDALETGYRSLDAAQIYANSQSIGDALKQWNGKRDDVYVLTKWGKRDGEGGNDPRAVLEIELKKLGVDYVDMYLIHSPLVPDDLQKAWAQMEEIKKSGLARSVGVSNFREEDILEISKTWTHAPAVNQIEYNPYNFHAPNMERLTALMKQHNIKIQCYGPLNSVHRVAGGPVDPVADKIAKERGSTPAQVLLLWASQYGGGTVVTTSRNKQRQAEQLAAFSQPPLSADEVSAIAQAGRGKFHRQFMKEVWDLAKA</sequence>
<dbReference type="GO" id="GO:0016616">
    <property type="term" value="F:oxidoreductase activity, acting on the CH-OH group of donors, NAD or NADP as acceptor"/>
    <property type="evidence" value="ECO:0007669"/>
    <property type="project" value="UniProtKB-ARBA"/>
</dbReference>
<evidence type="ECO:0000256" key="4">
    <source>
        <dbReference type="PIRSR" id="PIRSR000097-1"/>
    </source>
</evidence>
<dbReference type="EMBL" id="AP028214">
    <property type="protein sequence ID" value="BEI90268.1"/>
    <property type="molecule type" value="Genomic_DNA"/>
</dbReference>
<evidence type="ECO:0000313" key="8">
    <source>
        <dbReference type="EMBL" id="BEI90268.1"/>
    </source>
</evidence>
<dbReference type="GeneID" id="85494138"/>
<proteinExistence type="inferred from homology"/>
<evidence type="ECO:0000256" key="1">
    <source>
        <dbReference type="ARBA" id="ARBA00007905"/>
    </source>
</evidence>
<dbReference type="Gene3D" id="3.20.20.100">
    <property type="entry name" value="NADP-dependent oxidoreductase domain"/>
    <property type="match status" value="1"/>
</dbReference>
<dbReference type="InterPro" id="IPR020471">
    <property type="entry name" value="AKR"/>
</dbReference>
<dbReference type="PIRSF" id="PIRSF000097">
    <property type="entry name" value="AKR"/>
    <property type="match status" value="1"/>
</dbReference>
<dbReference type="InterPro" id="IPR023210">
    <property type="entry name" value="NADP_OxRdtase_dom"/>
</dbReference>
<feature type="binding site" evidence="5">
    <location>
        <position position="110"/>
    </location>
    <ligand>
        <name>substrate</name>
    </ligand>
</feature>
<dbReference type="PANTHER" id="PTHR43827">
    <property type="entry name" value="2,5-DIKETO-D-GLUCONIC ACID REDUCTASE"/>
    <property type="match status" value="1"/>
</dbReference>
<organism evidence="8 9">
    <name type="scientific">Cutaneotrichosporon cavernicola</name>
    <dbReference type="NCBI Taxonomy" id="279322"/>
    <lineage>
        <taxon>Eukaryota</taxon>
        <taxon>Fungi</taxon>
        <taxon>Dikarya</taxon>
        <taxon>Basidiomycota</taxon>
        <taxon>Agaricomycotina</taxon>
        <taxon>Tremellomycetes</taxon>
        <taxon>Trichosporonales</taxon>
        <taxon>Trichosporonaceae</taxon>
        <taxon>Cutaneotrichosporon</taxon>
    </lineage>
</organism>
<feature type="site" description="Lowers pKa of active site Tyr" evidence="6">
    <location>
        <position position="76"/>
    </location>
</feature>
<reference evidence="8" key="1">
    <citation type="journal article" date="2023" name="BMC Genomics">
        <title>Chromosome-level genome assemblies of Cutaneotrichosporon spp. (Trichosporonales, Basidiomycota) reveal imbalanced evolution between nucleotide sequences and chromosome synteny.</title>
        <authorList>
            <person name="Kobayashi Y."/>
            <person name="Kayamori A."/>
            <person name="Aoki K."/>
            <person name="Shiwa Y."/>
            <person name="Matsutani M."/>
            <person name="Fujita N."/>
            <person name="Sugita T."/>
            <person name="Iwasaki W."/>
            <person name="Tanaka N."/>
            <person name="Takashima M."/>
        </authorList>
    </citation>
    <scope>NUCLEOTIDE SEQUENCE</scope>
    <source>
        <strain evidence="8">HIS019</strain>
    </source>
</reference>
<protein>
    <recommendedName>
        <fullName evidence="7">NADP-dependent oxidoreductase domain-containing protein</fullName>
    </recommendedName>
</protein>
<evidence type="ECO:0000259" key="7">
    <source>
        <dbReference type="Pfam" id="PF00248"/>
    </source>
</evidence>
<dbReference type="AlphaFoldDB" id="A0AA48IGN5"/>
<dbReference type="InterPro" id="IPR018170">
    <property type="entry name" value="Aldo/ket_reductase_CS"/>
</dbReference>
<dbReference type="SUPFAM" id="SSF51430">
    <property type="entry name" value="NAD(P)-linked oxidoreductase"/>
    <property type="match status" value="1"/>
</dbReference>
<evidence type="ECO:0000256" key="6">
    <source>
        <dbReference type="PIRSR" id="PIRSR000097-3"/>
    </source>
</evidence>
<feature type="domain" description="NADP-dependent oxidoreductase" evidence="7">
    <location>
        <begin position="23"/>
        <end position="270"/>
    </location>
</feature>
<dbReference type="PANTHER" id="PTHR43827:SF3">
    <property type="entry name" value="NADP-DEPENDENT OXIDOREDUCTASE DOMAIN-CONTAINING PROTEIN"/>
    <property type="match status" value="1"/>
</dbReference>
<feature type="active site" description="Proton donor" evidence="4">
    <location>
        <position position="51"/>
    </location>
</feature>
<keyword evidence="9" id="KW-1185">Reference proteome</keyword>
<accession>A0AA48IGN5</accession>
<dbReference type="RefSeq" id="XP_060455533.1">
    <property type="nucleotide sequence ID" value="XM_060598772.1"/>
</dbReference>
<dbReference type="InterPro" id="IPR044494">
    <property type="entry name" value="AKR3C2/3"/>
</dbReference>
<evidence type="ECO:0000313" key="9">
    <source>
        <dbReference type="Proteomes" id="UP001233271"/>
    </source>
</evidence>
<keyword evidence="2" id="KW-0521">NADP</keyword>
<dbReference type="Proteomes" id="UP001233271">
    <property type="component" value="Chromosome 3"/>
</dbReference>
<dbReference type="KEGG" id="ccac:CcaHIS019_0303380"/>
<keyword evidence="3" id="KW-0560">Oxidoreductase</keyword>
<evidence type="ECO:0000256" key="2">
    <source>
        <dbReference type="ARBA" id="ARBA00022857"/>
    </source>
</evidence>
<dbReference type="PROSITE" id="PS00062">
    <property type="entry name" value="ALDOKETO_REDUCTASE_2"/>
    <property type="match status" value="1"/>
</dbReference>
<comment type="similarity">
    <text evidence="1">Belongs to the aldo/keto reductase family.</text>
</comment>
<evidence type="ECO:0000256" key="5">
    <source>
        <dbReference type="PIRSR" id="PIRSR000097-2"/>
    </source>
</evidence>
<dbReference type="PRINTS" id="PR00069">
    <property type="entry name" value="ALDKETRDTASE"/>
</dbReference>
<evidence type="ECO:0000256" key="3">
    <source>
        <dbReference type="ARBA" id="ARBA00023002"/>
    </source>
</evidence>
<dbReference type="Pfam" id="PF00248">
    <property type="entry name" value="Aldo_ket_red"/>
    <property type="match status" value="1"/>
</dbReference>
<dbReference type="InterPro" id="IPR036812">
    <property type="entry name" value="NAD(P)_OxRdtase_dom_sf"/>
</dbReference>
<name>A0AA48IGN5_9TREE</name>
<gene>
    <name evidence="8" type="ORF">CcaverHIS019_0303380</name>
</gene>
<dbReference type="CDD" id="cd19120">
    <property type="entry name" value="AKR_AKR3C2-3"/>
    <property type="match status" value="1"/>
</dbReference>